<dbReference type="Gene3D" id="1.10.3210.10">
    <property type="entry name" value="Hypothetical protein af1432"/>
    <property type="match status" value="1"/>
</dbReference>
<dbReference type="Pfam" id="PF12804">
    <property type="entry name" value="NTP_transf_3"/>
    <property type="match status" value="1"/>
</dbReference>
<dbReference type="InterPro" id="IPR025877">
    <property type="entry name" value="MobA-like_NTP_Trfase"/>
</dbReference>
<dbReference type="Proteomes" id="UP000219215">
    <property type="component" value="Chromosome DPRO"/>
</dbReference>
<dbReference type="CDD" id="cd04182">
    <property type="entry name" value="GT_2_like_f"/>
    <property type="match status" value="1"/>
</dbReference>
<evidence type="ECO:0000313" key="3">
    <source>
        <dbReference type="EMBL" id="SOB60400.1"/>
    </source>
</evidence>
<dbReference type="KEGG" id="pprf:DPRO_3484"/>
<dbReference type="SUPFAM" id="SSF109604">
    <property type="entry name" value="HD-domain/PDEase-like"/>
    <property type="match status" value="1"/>
</dbReference>
<keyword evidence="4" id="KW-1185">Reference proteome</keyword>
<dbReference type="Gene3D" id="3.90.550.10">
    <property type="entry name" value="Spore Coat Polysaccharide Biosynthesis Protein SpsA, Chain A"/>
    <property type="match status" value="1"/>
</dbReference>
<dbReference type="PANTHER" id="PTHR43777">
    <property type="entry name" value="MOLYBDENUM COFACTOR CYTIDYLYLTRANSFERASE"/>
    <property type="match status" value="1"/>
</dbReference>
<protein>
    <submittedName>
        <fullName evidence="3">Metal dependent phosphohydrolase</fullName>
    </submittedName>
</protein>
<dbReference type="NCBIfam" id="NF045665">
    <property type="entry name" value="NTPtran_DVU1551"/>
    <property type="match status" value="1"/>
</dbReference>
<evidence type="ECO:0000313" key="4">
    <source>
        <dbReference type="Proteomes" id="UP000219215"/>
    </source>
</evidence>
<dbReference type="RefSeq" id="WP_097013130.1">
    <property type="nucleotide sequence ID" value="NZ_LT907975.1"/>
</dbReference>
<dbReference type="SUPFAM" id="SSF53448">
    <property type="entry name" value="Nucleotide-diphospho-sugar transferases"/>
    <property type="match status" value="1"/>
</dbReference>
<evidence type="ECO:0000259" key="2">
    <source>
        <dbReference type="Pfam" id="PF12804"/>
    </source>
</evidence>
<organism evidence="3 4">
    <name type="scientific">Pseudodesulfovibrio profundus</name>
    <dbReference type="NCBI Taxonomy" id="57320"/>
    <lineage>
        <taxon>Bacteria</taxon>
        <taxon>Pseudomonadati</taxon>
        <taxon>Thermodesulfobacteriota</taxon>
        <taxon>Desulfovibrionia</taxon>
        <taxon>Desulfovibrionales</taxon>
        <taxon>Desulfovibrionaceae</taxon>
    </lineage>
</organism>
<feature type="domain" description="MobA-like NTP transferase" evidence="2">
    <location>
        <begin position="5"/>
        <end position="164"/>
    </location>
</feature>
<dbReference type="GO" id="GO:0016787">
    <property type="term" value="F:hydrolase activity"/>
    <property type="evidence" value="ECO:0007669"/>
    <property type="project" value="UniProtKB-KW"/>
</dbReference>
<dbReference type="EMBL" id="LT907975">
    <property type="protein sequence ID" value="SOB60400.1"/>
    <property type="molecule type" value="Genomic_DNA"/>
</dbReference>
<dbReference type="InterPro" id="IPR003607">
    <property type="entry name" value="HD/PDEase_dom"/>
</dbReference>
<name>A0A2C8FCY4_9BACT</name>
<dbReference type="InterPro" id="IPR006675">
    <property type="entry name" value="HDIG_dom"/>
</dbReference>
<dbReference type="OrthoDB" id="9779263at2"/>
<evidence type="ECO:0000259" key="1">
    <source>
        <dbReference type="Pfam" id="PF01966"/>
    </source>
</evidence>
<keyword evidence="3" id="KW-0378">Hydrolase</keyword>
<reference evidence="4" key="1">
    <citation type="submission" date="2017-09" db="EMBL/GenBank/DDBJ databases">
        <authorList>
            <person name="Regsiter A."/>
            <person name="William W."/>
        </authorList>
    </citation>
    <scope>NUCLEOTIDE SEQUENCE [LARGE SCALE GENOMIC DNA]</scope>
    <source>
        <strain evidence="4">500-1</strain>
    </source>
</reference>
<dbReference type="CDD" id="cd00077">
    <property type="entry name" value="HDc"/>
    <property type="match status" value="1"/>
</dbReference>
<dbReference type="NCBIfam" id="TIGR00277">
    <property type="entry name" value="HDIG"/>
    <property type="match status" value="1"/>
</dbReference>
<sequence length="372" mass="40664">MKIAAIIPASENSASMGGFKPLLPLGDGTVLSTCIKLFRYNCIKQVIVVTGHRADEVAVEARRAGATPVFNKDYRQGMLTSMVSGVRALDVGVDAFFFLPIDMPTIRNHTVTRLVSAYRSGKPAVLYPQFNGQRGYPPLIGAGMIPMLTAHDGQGGLGRVLDSVEDHAAELDVADCGTVFELNQFPDYEQAVSRMLSEGPLDDECQQLWGIYDTPSNNIAHCQAVANVAEALGERLHVRSGAWLDMGLVRGAALTHDIGQGCRQHEVVGAQRLREHGFHPAARIALEHFDQRLEVEDAVSENTLVFLADKLVCGSHPAPLMQRYEKKLELHGHKPRAKKAILSRMDRAKNILARVDREIGQSAEMLAQEVLG</sequence>
<feature type="domain" description="HD" evidence="1">
    <location>
        <begin position="219"/>
        <end position="311"/>
    </location>
</feature>
<dbReference type="Pfam" id="PF01966">
    <property type="entry name" value="HD"/>
    <property type="match status" value="1"/>
</dbReference>
<dbReference type="InterPro" id="IPR006674">
    <property type="entry name" value="HD_domain"/>
</dbReference>
<dbReference type="InterPro" id="IPR054703">
    <property type="entry name" value="Mop-rel"/>
</dbReference>
<dbReference type="AlphaFoldDB" id="A0A2C8FCY4"/>
<dbReference type="InterPro" id="IPR029044">
    <property type="entry name" value="Nucleotide-diphossugar_trans"/>
</dbReference>
<dbReference type="GO" id="GO:0016779">
    <property type="term" value="F:nucleotidyltransferase activity"/>
    <property type="evidence" value="ECO:0007669"/>
    <property type="project" value="UniProtKB-ARBA"/>
</dbReference>
<dbReference type="PANTHER" id="PTHR43777:SF1">
    <property type="entry name" value="MOLYBDENUM COFACTOR CYTIDYLYLTRANSFERASE"/>
    <property type="match status" value="1"/>
</dbReference>
<gene>
    <name evidence="3" type="ORF">DPRO_3484</name>
</gene>
<proteinExistence type="predicted"/>
<accession>A0A2C8FCY4</accession>